<name>A0AAW2Y2M1_9LAMI</name>
<evidence type="ECO:0000256" key="1">
    <source>
        <dbReference type="ARBA" id="ARBA00011073"/>
    </source>
</evidence>
<accession>A0AAW2Y2M1</accession>
<evidence type="ECO:0000313" key="3">
    <source>
        <dbReference type="EMBL" id="KAL0459982.1"/>
    </source>
</evidence>
<reference evidence="3" key="2">
    <citation type="journal article" date="2024" name="Plant">
        <title>Genomic evolution and insights into agronomic trait innovations of Sesamum species.</title>
        <authorList>
            <person name="Miao H."/>
            <person name="Wang L."/>
            <person name="Qu L."/>
            <person name="Liu H."/>
            <person name="Sun Y."/>
            <person name="Le M."/>
            <person name="Wang Q."/>
            <person name="Wei S."/>
            <person name="Zheng Y."/>
            <person name="Lin W."/>
            <person name="Duan Y."/>
            <person name="Cao H."/>
            <person name="Xiong S."/>
            <person name="Wang X."/>
            <person name="Wei L."/>
            <person name="Li C."/>
            <person name="Ma Q."/>
            <person name="Ju M."/>
            <person name="Zhao R."/>
            <person name="Li G."/>
            <person name="Mu C."/>
            <person name="Tian Q."/>
            <person name="Mei H."/>
            <person name="Zhang T."/>
            <person name="Gao T."/>
            <person name="Zhang H."/>
        </authorList>
    </citation>
    <scope>NUCLEOTIDE SEQUENCE</scope>
    <source>
        <strain evidence="3">KEN1</strain>
    </source>
</reference>
<dbReference type="PANTHER" id="PTHR10795">
    <property type="entry name" value="PROPROTEIN CONVERTASE SUBTILISIN/KEXIN"/>
    <property type="match status" value="1"/>
</dbReference>
<keyword evidence="2" id="KW-0732">Signal</keyword>
<protein>
    <submittedName>
        <fullName evidence="3">Subtilisin-like protease SBT1.1</fullName>
    </submittedName>
</protein>
<dbReference type="GO" id="GO:0004252">
    <property type="term" value="F:serine-type endopeptidase activity"/>
    <property type="evidence" value="ECO:0007669"/>
    <property type="project" value="InterPro"/>
</dbReference>
<dbReference type="GO" id="GO:0006508">
    <property type="term" value="P:proteolysis"/>
    <property type="evidence" value="ECO:0007669"/>
    <property type="project" value="UniProtKB-KW"/>
</dbReference>
<proteinExistence type="inferred from homology"/>
<keyword evidence="3" id="KW-0378">Hydrolase</keyword>
<dbReference type="InterPro" id="IPR045051">
    <property type="entry name" value="SBT"/>
</dbReference>
<dbReference type="InterPro" id="IPR036852">
    <property type="entry name" value="Peptidase_S8/S53_dom_sf"/>
</dbReference>
<comment type="similarity">
    <text evidence="1">Belongs to the peptidase S8 family.</text>
</comment>
<dbReference type="EMBL" id="JACGWN010000002">
    <property type="protein sequence ID" value="KAL0459982.1"/>
    <property type="molecule type" value="Genomic_DNA"/>
</dbReference>
<reference evidence="3" key="1">
    <citation type="submission" date="2020-06" db="EMBL/GenBank/DDBJ databases">
        <authorList>
            <person name="Li T."/>
            <person name="Hu X."/>
            <person name="Zhang T."/>
            <person name="Song X."/>
            <person name="Zhang H."/>
            <person name="Dai N."/>
            <person name="Sheng W."/>
            <person name="Hou X."/>
            <person name="Wei L."/>
        </authorList>
    </citation>
    <scope>NUCLEOTIDE SEQUENCE</scope>
    <source>
        <strain evidence="3">KEN1</strain>
        <tissue evidence="3">Leaf</tissue>
    </source>
</reference>
<gene>
    <name evidence="3" type="ORF">Slati_0625400</name>
</gene>
<comment type="caution">
    <text evidence="3">The sequence shown here is derived from an EMBL/GenBank/DDBJ whole genome shotgun (WGS) entry which is preliminary data.</text>
</comment>
<sequence>MSMPLWLQPSLQKAECHYSGYFEAWRMVPTKDSPAEFSYGAGHIDPVKVVDPCLVYETFTEDYVDMLCNLGYDNATLRKILGVNFTCPTGVRKALQCGPRNSTYKATTSKSPDYNISVRALNERKSSEVIISGKINGRKMVSAE</sequence>
<evidence type="ECO:0000256" key="2">
    <source>
        <dbReference type="ARBA" id="ARBA00022729"/>
    </source>
</evidence>
<keyword evidence="3" id="KW-0645">Protease</keyword>
<organism evidence="3">
    <name type="scientific">Sesamum latifolium</name>
    <dbReference type="NCBI Taxonomy" id="2727402"/>
    <lineage>
        <taxon>Eukaryota</taxon>
        <taxon>Viridiplantae</taxon>
        <taxon>Streptophyta</taxon>
        <taxon>Embryophyta</taxon>
        <taxon>Tracheophyta</taxon>
        <taxon>Spermatophyta</taxon>
        <taxon>Magnoliopsida</taxon>
        <taxon>eudicotyledons</taxon>
        <taxon>Gunneridae</taxon>
        <taxon>Pentapetalae</taxon>
        <taxon>asterids</taxon>
        <taxon>lamiids</taxon>
        <taxon>Lamiales</taxon>
        <taxon>Pedaliaceae</taxon>
        <taxon>Sesamum</taxon>
    </lineage>
</organism>
<dbReference type="AlphaFoldDB" id="A0AAW2Y2M1"/>
<dbReference type="Gene3D" id="3.40.50.200">
    <property type="entry name" value="Peptidase S8/S53 domain"/>
    <property type="match status" value="1"/>
</dbReference>